<organism evidence="2 3">
    <name type="scientific">Corallococcus praedator</name>
    <dbReference type="NCBI Taxonomy" id="2316724"/>
    <lineage>
        <taxon>Bacteria</taxon>
        <taxon>Pseudomonadati</taxon>
        <taxon>Myxococcota</taxon>
        <taxon>Myxococcia</taxon>
        <taxon>Myxococcales</taxon>
        <taxon>Cystobacterineae</taxon>
        <taxon>Myxococcaceae</taxon>
        <taxon>Corallococcus</taxon>
    </lineage>
</organism>
<proteinExistence type="predicted"/>
<dbReference type="Proteomes" id="UP000278907">
    <property type="component" value="Unassembled WGS sequence"/>
</dbReference>
<accession>A0ABX9Q484</accession>
<sequence length="107" mass="11942">MMVLALDEACTNIIRHAYGGCTKRPIRLLMSHTRRGICCTLRDYGRACDPDKIRSRELTDFRPGGLGVRILHSAFDQVLFEPQLRGTRLTRAKSLRHPAPSHAASAA</sequence>
<keyword evidence="3" id="KW-1185">Reference proteome</keyword>
<dbReference type="GO" id="GO:0005524">
    <property type="term" value="F:ATP binding"/>
    <property type="evidence" value="ECO:0007669"/>
    <property type="project" value="UniProtKB-KW"/>
</dbReference>
<dbReference type="Gene3D" id="3.30.565.10">
    <property type="entry name" value="Histidine kinase-like ATPase, C-terminal domain"/>
    <property type="match status" value="1"/>
</dbReference>
<dbReference type="EMBL" id="RAWI01000933">
    <property type="protein sequence ID" value="RKH84778.1"/>
    <property type="molecule type" value="Genomic_DNA"/>
</dbReference>
<feature type="domain" description="Histidine kinase/HSP90-like ATPase" evidence="1">
    <location>
        <begin position="2"/>
        <end position="89"/>
    </location>
</feature>
<protein>
    <submittedName>
        <fullName evidence="2">ATP-binding protein</fullName>
    </submittedName>
</protein>
<dbReference type="InterPro" id="IPR036890">
    <property type="entry name" value="HATPase_C_sf"/>
</dbReference>
<dbReference type="InterPro" id="IPR003594">
    <property type="entry name" value="HATPase_dom"/>
</dbReference>
<keyword evidence="2" id="KW-0067">ATP-binding</keyword>
<evidence type="ECO:0000313" key="2">
    <source>
        <dbReference type="EMBL" id="RKH84778.1"/>
    </source>
</evidence>
<keyword evidence="2" id="KW-0547">Nucleotide-binding</keyword>
<evidence type="ECO:0000313" key="3">
    <source>
        <dbReference type="Proteomes" id="UP000278907"/>
    </source>
</evidence>
<gene>
    <name evidence="2" type="ORF">D7Y13_42495</name>
</gene>
<dbReference type="SUPFAM" id="SSF55874">
    <property type="entry name" value="ATPase domain of HSP90 chaperone/DNA topoisomerase II/histidine kinase"/>
    <property type="match status" value="1"/>
</dbReference>
<dbReference type="CDD" id="cd16936">
    <property type="entry name" value="HATPase_RsbW-like"/>
    <property type="match status" value="1"/>
</dbReference>
<dbReference type="Pfam" id="PF13581">
    <property type="entry name" value="HATPase_c_2"/>
    <property type="match status" value="1"/>
</dbReference>
<name>A0ABX9Q484_9BACT</name>
<comment type="caution">
    <text evidence="2">The sequence shown here is derived from an EMBL/GenBank/DDBJ whole genome shotgun (WGS) entry which is preliminary data.</text>
</comment>
<evidence type="ECO:0000259" key="1">
    <source>
        <dbReference type="Pfam" id="PF13581"/>
    </source>
</evidence>
<reference evidence="2 3" key="1">
    <citation type="submission" date="2018-09" db="EMBL/GenBank/DDBJ databases">
        <authorList>
            <person name="Livingstone P.G."/>
            <person name="Whitworth D.E."/>
        </authorList>
    </citation>
    <scope>NUCLEOTIDE SEQUENCE [LARGE SCALE GENOMIC DNA]</scope>
    <source>
        <strain evidence="2 3">CA031B</strain>
    </source>
</reference>